<dbReference type="InterPro" id="IPR036291">
    <property type="entry name" value="NAD(P)-bd_dom_sf"/>
</dbReference>
<dbReference type="PANTHER" id="PTHR42820">
    <property type="entry name" value="SHORT-CHAIN DEHYDROGENASE REDUCTASE"/>
    <property type="match status" value="1"/>
</dbReference>
<accession>A0A8K0E0T0</accession>
<dbReference type="Proteomes" id="UP000796880">
    <property type="component" value="Unassembled WGS sequence"/>
</dbReference>
<dbReference type="Gene3D" id="3.40.50.720">
    <property type="entry name" value="NAD(P)-binding Rossmann-like Domain"/>
    <property type="match status" value="1"/>
</dbReference>
<evidence type="ECO:0008006" key="4">
    <source>
        <dbReference type="Google" id="ProtNLM"/>
    </source>
</evidence>
<comment type="similarity">
    <text evidence="1">Belongs to the short-chain dehydrogenases/reductases (SDR) family.</text>
</comment>
<gene>
    <name evidence="2" type="ORF">FNV43_RR20485</name>
</gene>
<evidence type="ECO:0000256" key="1">
    <source>
        <dbReference type="ARBA" id="ARBA00006484"/>
    </source>
</evidence>
<keyword evidence="3" id="KW-1185">Reference proteome</keyword>
<dbReference type="EMBL" id="VOIH02000009">
    <property type="protein sequence ID" value="KAF3437729.1"/>
    <property type="molecule type" value="Genomic_DNA"/>
</dbReference>
<reference evidence="2" key="1">
    <citation type="submission" date="2020-03" db="EMBL/GenBank/DDBJ databases">
        <title>A high-quality chromosome-level genome assembly of a woody plant with both climbing and erect habits, Rhamnella rubrinervis.</title>
        <authorList>
            <person name="Lu Z."/>
            <person name="Yang Y."/>
            <person name="Zhu X."/>
            <person name="Sun Y."/>
        </authorList>
    </citation>
    <scope>NUCLEOTIDE SEQUENCE</scope>
    <source>
        <strain evidence="2">BYM</strain>
        <tissue evidence="2">Leaf</tissue>
    </source>
</reference>
<name>A0A8K0E0T0_9ROSA</name>
<dbReference type="OrthoDB" id="294295at2759"/>
<protein>
    <recommendedName>
        <fullName evidence="4">SDR family NAD(P)-dependent oxidoreductase</fullName>
    </recommendedName>
</protein>
<evidence type="ECO:0000313" key="2">
    <source>
        <dbReference type="EMBL" id="KAF3437729.1"/>
    </source>
</evidence>
<dbReference type="SUPFAM" id="SSF51735">
    <property type="entry name" value="NAD(P)-binding Rossmann-fold domains"/>
    <property type="match status" value="1"/>
</dbReference>
<organism evidence="2 3">
    <name type="scientific">Rhamnella rubrinervis</name>
    <dbReference type="NCBI Taxonomy" id="2594499"/>
    <lineage>
        <taxon>Eukaryota</taxon>
        <taxon>Viridiplantae</taxon>
        <taxon>Streptophyta</taxon>
        <taxon>Embryophyta</taxon>
        <taxon>Tracheophyta</taxon>
        <taxon>Spermatophyta</taxon>
        <taxon>Magnoliopsida</taxon>
        <taxon>eudicotyledons</taxon>
        <taxon>Gunneridae</taxon>
        <taxon>Pentapetalae</taxon>
        <taxon>rosids</taxon>
        <taxon>fabids</taxon>
        <taxon>Rosales</taxon>
        <taxon>Rhamnaceae</taxon>
        <taxon>rhamnoid group</taxon>
        <taxon>Rhamneae</taxon>
        <taxon>Rhamnella</taxon>
    </lineage>
</organism>
<sequence>MKNLLQPISNKLYGKVAIVTGGASGIGEVTARHFINHGARAVVIADVQDEKGQHVAASLGSQRCPYIHCDITDENHVKSLVESTVSMYGQLDIMFSNAGIATPGDQTIIDMDMSGSDKLFAINARGVAALSDFEARSAWAREVGEFTAGCRRDPLEQRVAGDGGDAVVVRVAGS</sequence>
<proteinExistence type="inferred from homology"/>
<dbReference type="PRINTS" id="PR00081">
    <property type="entry name" value="GDHRDH"/>
</dbReference>
<comment type="caution">
    <text evidence="2">The sequence shown here is derived from an EMBL/GenBank/DDBJ whole genome shotgun (WGS) entry which is preliminary data.</text>
</comment>
<dbReference type="AlphaFoldDB" id="A0A8K0E0T0"/>
<dbReference type="Pfam" id="PF00106">
    <property type="entry name" value="adh_short"/>
    <property type="match status" value="1"/>
</dbReference>
<dbReference type="PANTHER" id="PTHR42820:SF21">
    <property type="entry name" value="SHORT-CHAIN DEHYDROGENASE REDUCTASE 3B-LIKE"/>
    <property type="match status" value="1"/>
</dbReference>
<evidence type="ECO:0000313" key="3">
    <source>
        <dbReference type="Proteomes" id="UP000796880"/>
    </source>
</evidence>
<dbReference type="InterPro" id="IPR002347">
    <property type="entry name" value="SDR_fam"/>
</dbReference>